<keyword evidence="8" id="KW-0443">Lipid metabolism</keyword>
<dbReference type="RefSeq" id="WP_023173749.1">
    <property type="nucleotide sequence ID" value="NC_022600.1"/>
</dbReference>
<comment type="function">
    <text evidence="1">Condensation of UDP-2,3-diacylglucosamine and 2,3-diacylglucosamine-1-phosphate to form lipid A disaccharide, a precursor of lipid A, a phosphorylated glycolipid that anchors the lipopolysaccharide to the outer membrane of the cell.</text>
</comment>
<evidence type="ECO:0000256" key="3">
    <source>
        <dbReference type="ARBA" id="ARBA00020902"/>
    </source>
</evidence>
<dbReference type="Proteomes" id="UP000017396">
    <property type="component" value="Chromosome"/>
</dbReference>
<gene>
    <name evidence="11" type="primary">lpxB</name>
    <name evidence="11" type="ORF">GKIL_2333</name>
</gene>
<dbReference type="Pfam" id="PF02684">
    <property type="entry name" value="LpxB"/>
    <property type="match status" value="1"/>
</dbReference>
<organism evidence="11 12">
    <name type="scientific">Gloeobacter kilaueensis (strain ATCC BAA-2537 / CCAP 1431/1 / ULC 316 / JS1)</name>
    <dbReference type="NCBI Taxonomy" id="1183438"/>
    <lineage>
        <taxon>Bacteria</taxon>
        <taxon>Bacillati</taxon>
        <taxon>Cyanobacteriota</taxon>
        <taxon>Cyanophyceae</taxon>
        <taxon>Gloeobacterales</taxon>
        <taxon>Gloeobacteraceae</taxon>
        <taxon>Gloeobacter</taxon>
    </lineage>
</organism>
<comment type="catalytic activity">
    <reaction evidence="9">
        <text>a lipid X + a UDP-2-N,3-O-bis[(3R)-3-hydroxyacyl]-alpha-D-glucosamine = a lipid A disaccharide + UDP + H(+)</text>
        <dbReference type="Rhea" id="RHEA:67828"/>
        <dbReference type="ChEBI" id="CHEBI:15378"/>
        <dbReference type="ChEBI" id="CHEBI:58223"/>
        <dbReference type="ChEBI" id="CHEBI:137748"/>
        <dbReference type="ChEBI" id="CHEBI:176338"/>
        <dbReference type="ChEBI" id="CHEBI:176343"/>
        <dbReference type="EC" id="2.4.1.182"/>
    </reaction>
</comment>
<dbReference type="GO" id="GO:0008915">
    <property type="term" value="F:lipid-A-disaccharide synthase activity"/>
    <property type="evidence" value="ECO:0007669"/>
    <property type="project" value="UniProtKB-UniRule"/>
</dbReference>
<keyword evidence="4" id="KW-0444">Lipid biosynthesis</keyword>
<dbReference type="PATRIC" id="fig|1183438.3.peg.2293"/>
<evidence type="ECO:0000313" key="11">
    <source>
        <dbReference type="EMBL" id="AGY58579.1"/>
    </source>
</evidence>
<dbReference type="AlphaFoldDB" id="U5QLT2"/>
<dbReference type="eggNOG" id="COG0763">
    <property type="taxonomic scope" value="Bacteria"/>
</dbReference>
<dbReference type="EC" id="2.4.1.182" evidence="2 10"/>
<proteinExistence type="predicted"/>
<evidence type="ECO:0000256" key="9">
    <source>
        <dbReference type="ARBA" id="ARBA00048975"/>
    </source>
</evidence>
<dbReference type="NCBIfam" id="TIGR00215">
    <property type="entry name" value="lpxB"/>
    <property type="match status" value="1"/>
</dbReference>
<dbReference type="InterPro" id="IPR003835">
    <property type="entry name" value="Glyco_trans_19"/>
</dbReference>
<sequence length="386" mass="42780">MASQRLFISTGEVSGDLHGSFLIQALRERRPELEIEALGGQRMAALGVPMLGDTMTLSSIGVVEAIPYILPTLRIQNRLKSFFDRYRPDLVVLIDYIGANVRVGRLARKLGIPVVYYIAPQEWVWSTFRGDTARIVTFSDLILAIFPEEARYYERHGGNVRWIGHPLIDIAQARTSRAAFRELMQTPEASPAVVLAPASRSQELQHLMPLLFETARAIEHTLPAVRFWISASTPRFREAIEQAAAASGIAFQFVPEGRNYDALAAADLLLTKSGTVNLEAALLDLPQVVAYRVDPRTIWVARNLMGFKIPFMCPVNLVDMSPIVPEFLQEKATVEALTAASLELLTNPQAAARMRSEYARIRALLGDAGVVDRAADAILEMLDKRG</sequence>
<protein>
    <recommendedName>
        <fullName evidence="3 10">Lipid-A-disaccharide synthase</fullName>
        <ecNumber evidence="2 10">2.4.1.182</ecNumber>
    </recommendedName>
</protein>
<dbReference type="SUPFAM" id="SSF53756">
    <property type="entry name" value="UDP-Glycosyltransferase/glycogen phosphorylase"/>
    <property type="match status" value="1"/>
</dbReference>
<dbReference type="KEGG" id="glj:GKIL_2333"/>
<dbReference type="PANTHER" id="PTHR30372:SF4">
    <property type="entry name" value="LIPID-A-DISACCHARIDE SYNTHASE, MITOCHONDRIAL-RELATED"/>
    <property type="match status" value="1"/>
</dbReference>
<evidence type="ECO:0000256" key="4">
    <source>
        <dbReference type="ARBA" id="ARBA00022516"/>
    </source>
</evidence>
<dbReference type="Gene3D" id="3.40.50.2000">
    <property type="entry name" value="Glycogen Phosphorylase B"/>
    <property type="match status" value="1"/>
</dbReference>
<dbReference type="STRING" id="1183438.GKIL_2333"/>
<dbReference type="GO" id="GO:0009245">
    <property type="term" value="P:lipid A biosynthetic process"/>
    <property type="evidence" value="ECO:0007669"/>
    <property type="project" value="UniProtKB-UniRule"/>
</dbReference>
<dbReference type="GO" id="GO:0016020">
    <property type="term" value="C:membrane"/>
    <property type="evidence" value="ECO:0007669"/>
    <property type="project" value="GOC"/>
</dbReference>
<evidence type="ECO:0000256" key="5">
    <source>
        <dbReference type="ARBA" id="ARBA00022556"/>
    </source>
</evidence>
<keyword evidence="5" id="KW-0441">Lipid A biosynthesis</keyword>
<evidence type="ECO:0000313" key="12">
    <source>
        <dbReference type="Proteomes" id="UP000017396"/>
    </source>
</evidence>
<keyword evidence="6 11" id="KW-0328">Glycosyltransferase</keyword>
<evidence type="ECO:0000256" key="2">
    <source>
        <dbReference type="ARBA" id="ARBA00012687"/>
    </source>
</evidence>
<evidence type="ECO:0000256" key="6">
    <source>
        <dbReference type="ARBA" id="ARBA00022676"/>
    </source>
</evidence>
<dbReference type="OrthoDB" id="9801642at2"/>
<name>U5QLT2_GLOK1</name>
<dbReference type="GO" id="GO:0005543">
    <property type="term" value="F:phospholipid binding"/>
    <property type="evidence" value="ECO:0007669"/>
    <property type="project" value="TreeGrafter"/>
</dbReference>
<dbReference type="PANTHER" id="PTHR30372">
    <property type="entry name" value="LIPID-A-DISACCHARIDE SYNTHASE"/>
    <property type="match status" value="1"/>
</dbReference>
<keyword evidence="7 11" id="KW-0808">Transferase</keyword>
<keyword evidence="12" id="KW-1185">Reference proteome</keyword>
<evidence type="ECO:0000256" key="1">
    <source>
        <dbReference type="ARBA" id="ARBA00002056"/>
    </source>
</evidence>
<evidence type="ECO:0000256" key="8">
    <source>
        <dbReference type="ARBA" id="ARBA00023098"/>
    </source>
</evidence>
<accession>U5QLT2</accession>
<evidence type="ECO:0000256" key="7">
    <source>
        <dbReference type="ARBA" id="ARBA00022679"/>
    </source>
</evidence>
<dbReference type="HOGENOM" id="CLU_036577_3_0_3"/>
<dbReference type="EMBL" id="CP003587">
    <property type="protein sequence ID" value="AGY58579.1"/>
    <property type="molecule type" value="Genomic_DNA"/>
</dbReference>
<reference evidence="11 12" key="1">
    <citation type="journal article" date="2013" name="PLoS ONE">
        <title>Cultivation and Complete Genome Sequencing of Gloeobacter kilaueensis sp. nov., from a Lava Cave in Kilauea Caldera, Hawai'i.</title>
        <authorList>
            <person name="Saw J.H."/>
            <person name="Schatz M."/>
            <person name="Brown M.V."/>
            <person name="Kunkel D.D."/>
            <person name="Foster J.S."/>
            <person name="Shick H."/>
            <person name="Christensen S."/>
            <person name="Hou S."/>
            <person name="Wan X."/>
            <person name="Donachie S.P."/>
        </authorList>
    </citation>
    <scope>NUCLEOTIDE SEQUENCE [LARGE SCALE GENOMIC DNA]</scope>
    <source>
        <strain evidence="12">JS</strain>
    </source>
</reference>
<evidence type="ECO:0000256" key="10">
    <source>
        <dbReference type="NCBIfam" id="TIGR00215"/>
    </source>
</evidence>